<evidence type="ECO:0000313" key="6">
    <source>
        <dbReference type="EMBL" id="MDN0077010.1"/>
    </source>
</evidence>
<dbReference type="InterPro" id="IPR051043">
    <property type="entry name" value="Sulfatase_Mod_Factor_Kinase"/>
</dbReference>
<sequence>MEPRQAALQAAFTRTRRQSLALAEGLSAEDCMLQSMPDASPVKWHLAHVTWFFETFVLAQREPPPAPFNPAFKVLFNSYYVGVGERHPRPERGLLSRPSLDEVLAYRRAVDAQMAALLADTPLPHSLLDLIELGIHHEQQHQELVLTDLKHHFWRNPLRPAYRPPEPLEPADPVPLRYQAFEGGLVEIGHDGEGFAFDNETPRHRVFLEPFELACRPVSNRDYLAFIADGGYDRPELWLSDGWDTCQREGWFAPLYWQFTDADRWTVFTLHGQQPLRLNEPVCHVSYYEAEAYARWAGARLPTEQEWECAAQRWPAEAAPAPGRFADAGAYHPGPTTTGKPVHWLGDVWEWTQSAYLPYPGYRPADGAVGEYNGKFMINQMVLRGGSCATPSDHIRASYRNFFPPSARWQFSGIRLAR</sequence>
<dbReference type="NCBIfam" id="TIGR03440">
    <property type="entry name" value="egtB_TIGR03440"/>
    <property type="match status" value="1"/>
</dbReference>
<dbReference type="InterPro" id="IPR034660">
    <property type="entry name" value="DinB/YfiT-like"/>
</dbReference>
<evidence type="ECO:0000313" key="7">
    <source>
        <dbReference type="Proteomes" id="UP001168540"/>
    </source>
</evidence>
<feature type="domain" description="DinB-like" evidence="5">
    <location>
        <begin position="11"/>
        <end position="144"/>
    </location>
</feature>
<keyword evidence="7" id="KW-1185">Reference proteome</keyword>
<feature type="domain" description="Sulfatase-modifying factor enzyme-like" evidence="4">
    <location>
        <begin position="182"/>
        <end position="418"/>
    </location>
</feature>
<keyword evidence="2" id="KW-0408">Iron</keyword>
<dbReference type="InterPro" id="IPR024775">
    <property type="entry name" value="DinB-like"/>
</dbReference>
<dbReference type="EMBL" id="JAUEDK010000050">
    <property type="protein sequence ID" value="MDN0077010.1"/>
    <property type="molecule type" value="Genomic_DNA"/>
</dbReference>
<dbReference type="Gene3D" id="1.20.120.450">
    <property type="entry name" value="dinb family like domain"/>
    <property type="match status" value="1"/>
</dbReference>
<name>A0ABT7XT83_9NEIS</name>
<dbReference type="Proteomes" id="UP001168540">
    <property type="component" value="Unassembled WGS sequence"/>
</dbReference>
<dbReference type="SUPFAM" id="SSF56436">
    <property type="entry name" value="C-type lectin-like"/>
    <property type="match status" value="1"/>
</dbReference>
<dbReference type="Pfam" id="PF12867">
    <property type="entry name" value="DinB_2"/>
    <property type="match status" value="1"/>
</dbReference>
<organism evidence="6 7">
    <name type="scientific">Crenobacter oryzisoli</name>
    <dbReference type="NCBI Taxonomy" id="3056844"/>
    <lineage>
        <taxon>Bacteria</taxon>
        <taxon>Pseudomonadati</taxon>
        <taxon>Pseudomonadota</taxon>
        <taxon>Betaproteobacteria</taxon>
        <taxon>Neisseriales</taxon>
        <taxon>Neisseriaceae</taxon>
        <taxon>Crenobacter</taxon>
    </lineage>
</organism>
<evidence type="ECO:0000259" key="4">
    <source>
        <dbReference type="Pfam" id="PF03781"/>
    </source>
</evidence>
<dbReference type="SUPFAM" id="SSF109854">
    <property type="entry name" value="DinB/YfiT-like putative metalloenzymes"/>
    <property type="match status" value="1"/>
</dbReference>
<proteinExistence type="predicted"/>
<keyword evidence="1" id="KW-0560">Oxidoreductase</keyword>
<comment type="pathway">
    <text evidence="3">Amino-acid biosynthesis; ergothioneine biosynthesis.</text>
</comment>
<dbReference type="RefSeq" id="WP_289831638.1">
    <property type="nucleotide sequence ID" value="NZ_JAUEDK010000050.1"/>
</dbReference>
<evidence type="ECO:0000256" key="3">
    <source>
        <dbReference type="ARBA" id="ARBA00037882"/>
    </source>
</evidence>
<dbReference type="InterPro" id="IPR042095">
    <property type="entry name" value="SUMF_sf"/>
</dbReference>
<dbReference type="Gene3D" id="3.90.1580.10">
    <property type="entry name" value="paralog of FGE (formylglycine-generating enzyme)"/>
    <property type="match status" value="1"/>
</dbReference>
<protein>
    <submittedName>
        <fullName evidence="6">Ergothioneine biosynthesis protein EgtB</fullName>
    </submittedName>
</protein>
<dbReference type="PANTHER" id="PTHR23150">
    <property type="entry name" value="SULFATASE MODIFYING FACTOR 1, 2"/>
    <property type="match status" value="1"/>
</dbReference>
<dbReference type="InterPro" id="IPR005532">
    <property type="entry name" value="SUMF_dom"/>
</dbReference>
<dbReference type="PANTHER" id="PTHR23150:SF36">
    <property type="entry name" value="HERCYNINE OXYGENASE"/>
    <property type="match status" value="1"/>
</dbReference>
<evidence type="ECO:0000256" key="2">
    <source>
        <dbReference type="ARBA" id="ARBA00023004"/>
    </source>
</evidence>
<reference evidence="6" key="1">
    <citation type="submission" date="2023-06" db="EMBL/GenBank/DDBJ databases">
        <authorList>
            <person name="Zhang S."/>
        </authorList>
    </citation>
    <scope>NUCLEOTIDE SEQUENCE</scope>
    <source>
        <strain evidence="6">SG2303</strain>
    </source>
</reference>
<comment type="caution">
    <text evidence="6">The sequence shown here is derived from an EMBL/GenBank/DDBJ whole genome shotgun (WGS) entry which is preliminary data.</text>
</comment>
<evidence type="ECO:0000256" key="1">
    <source>
        <dbReference type="ARBA" id="ARBA00023002"/>
    </source>
</evidence>
<evidence type="ECO:0000259" key="5">
    <source>
        <dbReference type="Pfam" id="PF12867"/>
    </source>
</evidence>
<dbReference type="InterPro" id="IPR016187">
    <property type="entry name" value="CTDL_fold"/>
</dbReference>
<dbReference type="InterPro" id="IPR017806">
    <property type="entry name" value="EgtB"/>
</dbReference>
<dbReference type="Pfam" id="PF03781">
    <property type="entry name" value="FGE-sulfatase"/>
    <property type="match status" value="1"/>
</dbReference>
<gene>
    <name evidence="6" type="primary">egtB</name>
    <name evidence="6" type="ORF">QU481_19385</name>
</gene>
<accession>A0ABT7XT83</accession>